<dbReference type="OrthoDB" id="1892195at2759"/>
<dbReference type="PANTHER" id="PTHR21596">
    <property type="entry name" value="RIBONUCLEASE P SUBUNIT P38"/>
    <property type="match status" value="1"/>
</dbReference>
<accession>A0A2G5EG65</accession>
<evidence type="ECO:0000259" key="2">
    <source>
        <dbReference type="Pfam" id="PF03469"/>
    </source>
</evidence>
<protein>
    <recommendedName>
        <fullName evidence="2">Factor of DNA methylation 1-5/IDN2 domain-containing protein</fullName>
    </recommendedName>
</protein>
<feature type="coiled-coil region" evidence="1">
    <location>
        <begin position="67"/>
        <end position="154"/>
    </location>
</feature>
<evidence type="ECO:0000256" key="1">
    <source>
        <dbReference type="SAM" id="Coils"/>
    </source>
</evidence>
<gene>
    <name evidence="3" type="ORF">AQUCO_00900967v1</name>
</gene>
<dbReference type="Proteomes" id="UP000230069">
    <property type="component" value="Unassembled WGS sequence"/>
</dbReference>
<feature type="domain" description="Factor of DNA methylation 1-5/IDN2" evidence="2">
    <location>
        <begin position="194"/>
        <end position="321"/>
    </location>
</feature>
<dbReference type="InParanoid" id="A0A2G5EG65"/>
<evidence type="ECO:0000313" key="4">
    <source>
        <dbReference type="Proteomes" id="UP000230069"/>
    </source>
</evidence>
<dbReference type="InterPro" id="IPR005379">
    <property type="entry name" value="FDM1-5/IDN2_XH"/>
</dbReference>
<keyword evidence="4" id="KW-1185">Reference proteome</keyword>
<proteinExistence type="predicted"/>
<dbReference type="AlphaFoldDB" id="A0A2G5EG65"/>
<dbReference type="STRING" id="218851.A0A2G5EG65"/>
<dbReference type="EMBL" id="KZ305026">
    <property type="protein sequence ID" value="PIA54746.1"/>
    <property type="molecule type" value="Genomic_DNA"/>
</dbReference>
<dbReference type="GO" id="GO:0080188">
    <property type="term" value="P:gene silencing by siRNA-directed DNA methylation"/>
    <property type="evidence" value="ECO:0007669"/>
    <property type="project" value="InterPro"/>
</dbReference>
<evidence type="ECO:0000313" key="3">
    <source>
        <dbReference type="EMBL" id="PIA54746.1"/>
    </source>
</evidence>
<reference evidence="3 4" key="1">
    <citation type="submission" date="2017-09" db="EMBL/GenBank/DDBJ databases">
        <title>WGS assembly of Aquilegia coerulea Goldsmith.</title>
        <authorList>
            <person name="Hodges S."/>
            <person name="Kramer E."/>
            <person name="Nordborg M."/>
            <person name="Tomkins J."/>
            <person name="Borevitz J."/>
            <person name="Derieg N."/>
            <person name="Yan J."/>
            <person name="Mihaltcheva S."/>
            <person name="Hayes R.D."/>
            <person name="Rokhsar D."/>
        </authorList>
    </citation>
    <scope>NUCLEOTIDE SEQUENCE [LARGE SCALE GENOMIC DNA]</scope>
    <source>
        <strain evidence="4">cv. Goldsmith</strain>
    </source>
</reference>
<dbReference type="Pfam" id="PF03469">
    <property type="entry name" value="XH"/>
    <property type="match status" value="1"/>
</dbReference>
<sequence>MGTFMGNLALEMLEEMGSKCDELSIALNTAIDEKDKLYERYVKDMRKMQCIRDDIALSLSQENENFRSELESRKKVLDEQAKDLERRETQINLEKQYLTFAKKELMRKLDSVEGKFSELNNTEGENNSKVQQEMEALRKELKETIEEMEHVVTLNRTLMVIERRSNHELQEARQALIDGFHDFLSHSRGAIRIKRLGELDGKPFQNVCSQKLPAGEGDVKSAELCSLWQELIQNSEWHPFKIVSIDGNLHEVIDENDEKLTALKLEWGETVYDAVSMALSEINEYNASGRYAVSELWNFKEERKASLKEVIQYILKQLKSLRGSKRRRYYTY</sequence>
<dbReference type="InterPro" id="IPR045177">
    <property type="entry name" value="FDM1-5/IDN2"/>
</dbReference>
<name>A0A2G5EG65_AQUCA</name>
<keyword evidence="1" id="KW-0175">Coiled coil</keyword>
<dbReference type="PANTHER" id="PTHR21596:SF3">
    <property type="entry name" value="FACTOR OF DNA METHYLATION 1-RELATED"/>
    <property type="match status" value="1"/>
</dbReference>
<organism evidence="3 4">
    <name type="scientific">Aquilegia coerulea</name>
    <name type="common">Rocky mountain columbine</name>
    <dbReference type="NCBI Taxonomy" id="218851"/>
    <lineage>
        <taxon>Eukaryota</taxon>
        <taxon>Viridiplantae</taxon>
        <taxon>Streptophyta</taxon>
        <taxon>Embryophyta</taxon>
        <taxon>Tracheophyta</taxon>
        <taxon>Spermatophyta</taxon>
        <taxon>Magnoliopsida</taxon>
        <taxon>Ranunculales</taxon>
        <taxon>Ranunculaceae</taxon>
        <taxon>Thalictroideae</taxon>
        <taxon>Aquilegia</taxon>
    </lineage>
</organism>